<dbReference type="Proteomes" id="UP001152622">
    <property type="component" value="Chromosome 18"/>
</dbReference>
<dbReference type="GO" id="GO:0000981">
    <property type="term" value="F:DNA-binding transcription factor activity, RNA polymerase II-specific"/>
    <property type="evidence" value="ECO:0007669"/>
    <property type="project" value="TreeGrafter"/>
</dbReference>
<comment type="caution">
    <text evidence="12">The sequence shown here is derived from an EMBL/GenBank/DDBJ whole genome shotgun (WGS) entry which is preliminary data.</text>
</comment>
<dbReference type="SUPFAM" id="SSF57667">
    <property type="entry name" value="beta-beta-alpha zinc fingers"/>
    <property type="match status" value="2"/>
</dbReference>
<evidence type="ECO:0000256" key="8">
    <source>
        <dbReference type="ARBA" id="ARBA00023242"/>
    </source>
</evidence>
<evidence type="ECO:0000256" key="2">
    <source>
        <dbReference type="ARBA" id="ARBA00022723"/>
    </source>
</evidence>
<reference evidence="12" key="1">
    <citation type="journal article" date="2023" name="Science">
        <title>Genome structures resolve the early diversification of teleost fishes.</title>
        <authorList>
            <person name="Parey E."/>
            <person name="Louis A."/>
            <person name="Montfort J."/>
            <person name="Bouchez O."/>
            <person name="Roques C."/>
            <person name="Iampietro C."/>
            <person name="Lluch J."/>
            <person name="Castinel A."/>
            <person name="Donnadieu C."/>
            <person name="Desvignes T."/>
            <person name="Floi Bucao C."/>
            <person name="Jouanno E."/>
            <person name="Wen M."/>
            <person name="Mejri S."/>
            <person name="Dirks R."/>
            <person name="Jansen H."/>
            <person name="Henkel C."/>
            <person name="Chen W.J."/>
            <person name="Zahm M."/>
            <person name="Cabau C."/>
            <person name="Klopp C."/>
            <person name="Thompson A.W."/>
            <person name="Robinson-Rechavi M."/>
            <person name="Braasch I."/>
            <person name="Lecointre G."/>
            <person name="Bobe J."/>
            <person name="Postlethwait J.H."/>
            <person name="Berthelot C."/>
            <person name="Roest Crollius H."/>
            <person name="Guiguen Y."/>
        </authorList>
    </citation>
    <scope>NUCLEOTIDE SEQUENCE</scope>
    <source>
        <strain evidence="12">WJC10195</strain>
    </source>
</reference>
<evidence type="ECO:0000313" key="13">
    <source>
        <dbReference type="Proteomes" id="UP001152622"/>
    </source>
</evidence>
<feature type="domain" description="C2H2-type" evidence="11">
    <location>
        <begin position="253"/>
        <end position="280"/>
    </location>
</feature>
<dbReference type="GO" id="GO:0008270">
    <property type="term" value="F:zinc ion binding"/>
    <property type="evidence" value="ECO:0007669"/>
    <property type="project" value="UniProtKB-KW"/>
</dbReference>
<name>A0A9Q1IFY3_SYNKA</name>
<sequence length="336" mass="37657">MLSFCYPLPHLIYCQSRSVPEAPLVVQTEWVRSGFNRRRIRSSLNPSLLPNQRQTTHATTELRTEPELLRTMEDTENQFYITAEGASEKEYTGTVEGEEGAGRYQQEEQEAVAACEEETDLTQFEFEMGSPPAGHVNELGLIRVLEDGEDVKEGAIKMEEDSDPALEPVSESPTAVQQQTSPPGAGTNSASLGAVFPQSSGENLEPASGQTELQHQQPQSPDKVHRCNVCGRGFRRFYSLKTHQRIHTGERPYPCMFCEKRFRHLDSLQKHQRIHTGERPYRCAQCGCCFRELGHLKKHRLTHSPAPSGPLPSLPTLPTTNAYTWPHLASQSLDTT</sequence>
<dbReference type="AlphaFoldDB" id="A0A9Q1IFY3"/>
<dbReference type="EMBL" id="JAINUF010000018">
    <property type="protein sequence ID" value="KAJ8338159.1"/>
    <property type="molecule type" value="Genomic_DNA"/>
</dbReference>
<dbReference type="PANTHER" id="PTHR23235:SF148">
    <property type="entry name" value="ZINC FINGER AND SCAN DOMAIN-CONTAINING PROTEIN 5B-LIKE"/>
    <property type="match status" value="1"/>
</dbReference>
<dbReference type="FunFam" id="3.30.160.60:FF:000624">
    <property type="entry name" value="zinc finger protein 697"/>
    <property type="match status" value="1"/>
</dbReference>
<dbReference type="PROSITE" id="PS00028">
    <property type="entry name" value="ZINC_FINGER_C2H2_1"/>
    <property type="match status" value="3"/>
</dbReference>
<evidence type="ECO:0000256" key="10">
    <source>
        <dbReference type="SAM" id="MobiDB-lite"/>
    </source>
</evidence>
<evidence type="ECO:0000256" key="4">
    <source>
        <dbReference type="ARBA" id="ARBA00022771"/>
    </source>
</evidence>
<evidence type="ECO:0000256" key="9">
    <source>
        <dbReference type="PROSITE-ProRule" id="PRU00042"/>
    </source>
</evidence>
<feature type="domain" description="C2H2-type" evidence="11">
    <location>
        <begin position="281"/>
        <end position="308"/>
    </location>
</feature>
<keyword evidence="5" id="KW-0862">Zinc</keyword>
<dbReference type="InterPro" id="IPR036236">
    <property type="entry name" value="Znf_C2H2_sf"/>
</dbReference>
<keyword evidence="6" id="KW-0805">Transcription regulation</keyword>
<accession>A0A9Q1IFY3</accession>
<dbReference type="InterPro" id="IPR013087">
    <property type="entry name" value="Znf_C2H2_type"/>
</dbReference>
<dbReference type="Gene3D" id="3.30.160.60">
    <property type="entry name" value="Classic Zinc Finger"/>
    <property type="match status" value="3"/>
</dbReference>
<dbReference type="Pfam" id="PF00096">
    <property type="entry name" value="zf-C2H2"/>
    <property type="match status" value="2"/>
</dbReference>
<dbReference type="GO" id="GO:0005634">
    <property type="term" value="C:nucleus"/>
    <property type="evidence" value="ECO:0007669"/>
    <property type="project" value="UniProtKB-SubCell"/>
</dbReference>
<keyword evidence="7" id="KW-0804">Transcription</keyword>
<evidence type="ECO:0000256" key="5">
    <source>
        <dbReference type="ARBA" id="ARBA00022833"/>
    </source>
</evidence>
<keyword evidence="3" id="KW-0677">Repeat</keyword>
<proteinExistence type="predicted"/>
<dbReference type="OrthoDB" id="8922241at2759"/>
<dbReference type="GO" id="GO:0000978">
    <property type="term" value="F:RNA polymerase II cis-regulatory region sequence-specific DNA binding"/>
    <property type="evidence" value="ECO:0007669"/>
    <property type="project" value="TreeGrafter"/>
</dbReference>
<feature type="region of interest" description="Disordered" evidence="10">
    <location>
        <begin position="159"/>
        <end position="224"/>
    </location>
</feature>
<evidence type="ECO:0000256" key="6">
    <source>
        <dbReference type="ARBA" id="ARBA00023015"/>
    </source>
</evidence>
<dbReference type="PROSITE" id="PS50157">
    <property type="entry name" value="ZINC_FINGER_C2H2_2"/>
    <property type="match status" value="3"/>
</dbReference>
<dbReference type="FunFam" id="3.30.160.60:FF:000060">
    <property type="entry name" value="zinc finger protein 436"/>
    <property type="match status" value="1"/>
</dbReference>
<evidence type="ECO:0000313" key="12">
    <source>
        <dbReference type="EMBL" id="KAJ8338159.1"/>
    </source>
</evidence>
<feature type="compositionally biased region" description="Polar residues" evidence="10">
    <location>
        <begin position="171"/>
        <end position="220"/>
    </location>
</feature>
<keyword evidence="13" id="KW-1185">Reference proteome</keyword>
<evidence type="ECO:0000256" key="7">
    <source>
        <dbReference type="ARBA" id="ARBA00023163"/>
    </source>
</evidence>
<keyword evidence="2" id="KW-0479">Metal-binding</keyword>
<keyword evidence="8" id="KW-0539">Nucleus</keyword>
<feature type="domain" description="C2H2-type" evidence="11">
    <location>
        <begin position="225"/>
        <end position="252"/>
    </location>
</feature>
<dbReference type="SMART" id="SM00355">
    <property type="entry name" value="ZnF_C2H2"/>
    <property type="match status" value="3"/>
</dbReference>
<evidence type="ECO:0000259" key="11">
    <source>
        <dbReference type="PROSITE" id="PS50157"/>
    </source>
</evidence>
<evidence type="ECO:0000256" key="3">
    <source>
        <dbReference type="ARBA" id="ARBA00022737"/>
    </source>
</evidence>
<dbReference type="FunFam" id="3.30.160.60:FF:002475">
    <property type="entry name" value="Si:ch73-221f6.3"/>
    <property type="match status" value="1"/>
</dbReference>
<protein>
    <recommendedName>
        <fullName evidence="11">C2H2-type domain-containing protein</fullName>
    </recommendedName>
</protein>
<gene>
    <name evidence="12" type="ORF">SKAU_G00371250</name>
</gene>
<evidence type="ECO:0000256" key="1">
    <source>
        <dbReference type="ARBA" id="ARBA00004123"/>
    </source>
</evidence>
<dbReference type="PANTHER" id="PTHR23235">
    <property type="entry name" value="KRUEPPEL-LIKE TRANSCRIPTION FACTOR"/>
    <property type="match status" value="1"/>
</dbReference>
<comment type="subcellular location">
    <subcellularLocation>
        <location evidence="1">Nucleus</location>
    </subcellularLocation>
</comment>
<organism evidence="12 13">
    <name type="scientific">Synaphobranchus kaupii</name>
    <name type="common">Kaup's arrowtooth eel</name>
    <dbReference type="NCBI Taxonomy" id="118154"/>
    <lineage>
        <taxon>Eukaryota</taxon>
        <taxon>Metazoa</taxon>
        <taxon>Chordata</taxon>
        <taxon>Craniata</taxon>
        <taxon>Vertebrata</taxon>
        <taxon>Euteleostomi</taxon>
        <taxon>Actinopterygii</taxon>
        <taxon>Neopterygii</taxon>
        <taxon>Teleostei</taxon>
        <taxon>Anguilliformes</taxon>
        <taxon>Synaphobranchidae</taxon>
        <taxon>Synaphobranchus</taxon>
    </lineage>
</organism>
<keyword evidence="4 9" id="KW-0863">Zinc-finger</keyword>